<reference evidence="9 10" key="1">
    <citation type="submission" date="2016-10" db="EMBL/GenBank/DDBJ databases">
        <authorList>
            <person name="de Groot N.N."/>
        </authorList>
    </citation>
    <scope>NUCLEOTIDE SEQUENCE [LARGE SCALE GENOMIC DNA]</scope>
    <source>
        <strain evidence="9 10">DSM 44637</strain>
    </source>
</reference>
<name>A0A1I5V728_9PSEU</name>
<evidence type="ECO:0000256" key="3">
    <source>
        <dbReference type="ARBA" id="ARBA00022692"/>
    </source>
</evidence>
<dbReference type="GO" id="GO:0016020">
    <property type="term" value="C:membrane"/>
    <property type="evidence" value="ECO:0007669"/>
    <property type="project" value="UniProtKB-SubCell"/>
</dbReference>
<evidence type="ECO:0000256" key="1">
    <source>
        <dbReference type="ARBA" id="ARBA00004141"/>
    </source>
</evidence>
<dbReference type="PANTHER" id="PTHR32322:SF2">
    <property type="entry name" value="EAMA DOMAIN-CONTAINING PROTEIN"/>
    <property type="match status" value="1"/>
</dbReference>
<comment type="similarity">
    <text evidence="2">Belongs to the EamA transporter family.</text>
</comment>
<dbReference type="InterPro" id="IPR037185">
    <property type="entry name" value="EmrE-like"/>
</dbReference>
<feature type="transmembrane region" description="Helical" evidence="7">
    <location>
        <begin position="294"/>
        <end position="315"/>
    </location>
</feature>
<protein>
    <submittedName>
        <fullName evidence="9">Threonine/homoserine efflux transporter RhtA</fullName>
    </submittedName>
</protein>
<dbReference type="SUPFAM" id="SSF103481">
    <property type="entry name" value="Multidrug resistance efflux transporter EmrE"/>
    <property type="match status" value="2"/>
</dbReference>
<feature type="transmembrane region" description="Helical" evidence="7">
    <location>
        <begin position="92"/>
        <end position="110"/>
    </location>
</feature>
<feature type="transmembrane region" description="Helical" evidence="7">
    <location>
        <begin position="37"/>
        <end position="58"/>
    </location>
</feature>
<dbReference type="AlphaFoldDB" id="A0A1I5V728"/>
<dbReference type="InterPro" id="IPR050638">
    <property type="entry name" value="AA-Vitamin_Transporters"/>
</dbReference>
<feature type="transmembrane region" description="Helical" evidence="7">
    <location>
        <begin position="208"/>
        <end position="227"/>
    </location>
</feature>
<accession>A0A1I5V728</accession>
<evidence type="ECO:0000256" key="4">
    <source>
        <dbReference type="ARBA" id="ARBA00022989"/>
    </source>
</evidence>
<organism evidence="9 10">
    <name type="scientific">Amycolatopsis rubida</name>
    <dbReference type="NCBI Taxonomy" id="112413"/>
    <lineage>
        <taxon>Bacteria</taxon>
        <taxon>Bacillati</taxon>
        <taxon>Actinomycetota</taxon>
        <taxon>Actinomycetes</taxon>
        <taxon>Pseudonocardiales</taxon>
        <taxon>Pseudonocardiaceae</taxon>
        <taxon>Amycolatopsis</taxon>
    </lineage>
</organism>
<feature type="transmembrane region" description="Helical" evidence="7">
    <location>
        <begin position="116"/>
        <end position="138"/>
    </location>
</feature>
<proteinExistence type="inferred from homology"/>
<evidence type="ECO:0000313" key="10">
    <source>
        <dbReference type="Proteomes" id="UP000199137"/>
    </source>
</evidence>
<feature type="compositionally biased region" description="Low complexity" evidence="6">
    <location>
        <begin position="322"/>
        <end position="338"/>
    </location>
</feature>
<feature type="transmembrane region" description="Helical" evidence="7">
    <location>
        <begin position="176"/>
        <end position="196"/>
    </location>
</feature>
<dbReference type="InterPro" id="IPR000620">
    <property type="entry name" value="EamA_dom"/>
</dbReference>
<feature type="transmembrane region" description="Helical" evidence="7">
    <location>
        <begin position="264"/>
        <end position="288"/>
    </location>
</feature>
<feature type="transmembrane region" description="Helical" evidence="7">
    <location>
        <begin position="64"/>
        <end position="80"/>
    </location>
</feature>
<feature type="region of interest" description="Disordered" evidence="6">
    <location>
        <begin position="317"/>
        <end position="344"/>
    </location>
</feature>
<dbReference type="Pfam" id="PF00892">
    <property type="entry name" value="EamA"/>
    <property type="match status" value="2"/>
</dbReference>
<dbReference type="EMBL" id="FOWC01000008">
    <property type="protein sequence ID" value="SFQ03241.1"/>
    <property type="molecule type" value="Genomic_DNA"/>
</dbReference>
<feature type="domain" description="EamA" evidence="8">
    <location>
        <begin position="37"/>
        <end position="162"/>
    </location>
</feature>
<feature type="transmembrane region" description="Helical" evidence="7">
    <location>
        <begin position="239"/>
        <end position="257"/>
    </location>
</feature>
<dbReference type="STRING" id="112413.SAMN05421854_108241"/>
<gene>
    <name evidence="9" type="ORF">SAMN05421854_108241</name>
</gene>
<dbReference type="PANTHER" id="PTHR32322">
    <property type="entry name" value="INNER MEMBRANE TRANSPORTER"/>
    <property type="match status" value="1"/>
</dbReference>
<feature type="transmembrane region" description="Helical" evidence="7">
    <location>
        <begin position="150"/>
        <end position="170"/>
    </location>
</feature>
<evidence type="ECO:0000256" key="5">
    <source>
        <dbReference type="ARBA" id="ARBA00023136"/>
    </source>
</evidence>
<comment type="subcellular location">
    <subcellularLocation>
        <location evidence="1">Membrane</location>
        <topology evidence="1">Multi-pass membrane protein</topology>
    </subcellularLocation>
</comment>
<evidence type="ECO:0000259" key="8">
    <source>
        <dbReference type="Pfam" id="PF00892"/>
    </source>
</evidence>
<keyword evidence="3 7" id="KW-0812">Transmembrane</keyword>
<evidence type="ECO:0000256" key="2">
    <source>
        <dbReference type="ARBA" id="ARBA00007362"/>
    </source>
</evidence>
<sequence length="344" mass="34663">MSLIVSAPTIEGMTSESAPLPAAGPIAALTGRADPRLLAAAGCLCIALTSVLIKVSGASGATSAFWRCALALPLLAILAFSEARRTRVRAKILLPLLAGLGLGLDFVLWGEAIPRVGAGVATMLLSVQVVIVPLLAFVFLKERPDPRFKFVAPTLVGGIVLAGGVFGSSMTGSNPVLGMVFALAAGAGYSGYLLLLRLSSTPATQVRSLSLATVSAGFVSVVLGLPSGRLDLAPSLPSLGWFAALALVGQVIGWLLIAGALPRLAASTGATMMLLQPVGAVAFGVLLLSERPGALQLAGCVIVLGAVCFAGRGAGKKPAVQPSAKLSPAASSSPRAISLNSSRR</sequence>
<dbReference type="Proteomes" id="UP000199137">
    <property type="component" value="Unassembled WGS sequence"/>
</dbReference>
<evidence type="ECO:0000256" key="6">
    <source>
        <dbReference type="SAM" id="MobiDB-lite"/>
    </source>
</evidence>
<feature type="domain" description="EamA" evidence="8">
    <location>
        <begin position="177"/>
        <end position="309"/>
    </location>
</feature>
<keyword evidence="5 7" id="KW-0472">Membrane</keyword>
<evidence type="ECO:0000313" key="9">
    <source>
        <dbReference type="EMBL" id="SFQ03241.1"/>
    </source>
</evidence>
<evidence type="ECO:0000256" key="7">
    <source>
        <dbReference type="SAM" id="Phobius"/>
    </source>
</evidence>
<keyword evidence="4 7" id="KW-1133">Transmembrane helix</keyword>